<comment type="caution">
    <text evidence="3">The sequence shown here is derived from an EMBL/GenBank/DDBJ whole genome shotgun (WGS) entry which is preliminary data.</text>
</comment>
<keyword evidence="4" id="KW-1185">Reference proteome</keyword>
<dbReference type="InterPro" id="IPR001623">
    <property type="entry name" value="DnaJ_domain"/>
</dbReference>
<keyword evidence="1" id="KW-0143">Chaperone</keyword>
<dbReference type="Gene3D" id="1.10.287.110">
    <property type="entry name" value="DnaJ domain"/>
    <property type="match status" value="1"/>
</dbReference>
<dbReference type="SMART" id="SM00271">
    <property type="entry name" value="DnaJ"/>
    <property type="match status" value="1"/>
</dbReference>
<dbReference type="Proteomes" id="UP000559987">
    <property type="component" value="Unassembled WGS sequence"/>
</dbReference>
<evidence type="ECO:0000313" key="4">
    <source>
        <dbReference type="Proteomes" id="UP000559987"/>
    </source>
</evidence>
<evidence type="ECO:0000256" key="1">
    <source>
        <dbReference type="ARBA" id="ARBA00023186"/>
    </source>
</evidence>
<dbReference type="Pfam" id="PF12339">
    <property type="entry name" value="DNAJ_related"/>
    <property type="match status" value="1"/>
</dbReference>
<reference evidence="3 4" key="1">
    <citation type="submission" date="2020-08" db="EMBL/GenBank/DDBJ databases">
        <title>Genomic Encyclopedia of Type Strains, Phase III (KMG-III): the genomes of soil and plant-associated and newly described type strains.</title>
        <authorList>
            <person name="Whitman W."/>
        </authorList>
    </citation>
    <scope>NUCLEOTIDE SEQUENCE [LARGE SCALE GENOMIC DNA]</scope>
    <source>
        <strain evidence="3 4">CECT 8571</strain>
    </source>
</reference>
<dbReference type="EMBL" id="JACHXZ010000002">
    <property type="protein sequence ID" value="MBB3168575.1"/>
    <property type="molecule type" value="Genomic_DNA"/>
</dbReference>
<organism evidence="3 4">
    <name type="scientific">Simiduia aestuariiviva</name>
    <dbReference type="NCBI Taxonomy" id="1510459"/>
    <lineage>
        <taxon>Bacteria</taxon>
        <taxon>Pseudomonadati</taxon>
        <taxon>Pseudomonadota</taxon>
        <taxon>Gammaproteobacteria</taxon>
        <taxon>Cellvibrionales</taxon>
        <taxon>Cellvibrionaceae</taxon>
        <taxon>Simiduia</taxon>
    </lineage>
</organism>
<protein>
    <recommendedName>
        <fullName evidence="2">J domain-containing protein</fullName>
    </recommendedName>
</protein>
<dbReference type="PROSITE" id="PS50076">
    <property type="entry name" value="DNAJ_2"/>
    <property type="match status" value="1"/>
</dbReference>
<gene>
    <name evidence="3" type="ORF">FHS30_001759</name>
</gene>
<dbReference type="CDD" id="cd06257">
    <property type="entry name" value="DnaJ"/>
    <property type="match status" value="1"/>
</dbReference>
<evidence type="ECO:0000313" key="3">
    <source>
        <dbReference type="EMBL" id="MBB3168575.1"/>
    </source>
</evidence>
<dbReference type="InterPro" id="IPR021059">
    <property type="entry name" value="DnaJ-related_N"/>
</dbReference>
<dbReference type="AlphaFoldDB" id="A0A839UT91"/>
<evidence type="ECO:0000259" key="2">
    <source>
        <dbReference type="PROSITE" id="PS50076"/>
    </source>
</evidence>
<feature type="domain" description="J" evidence="2">
    <location>
        <begin position="143"/>
        <end position="196"/>
    </location>
</feature>
<dbReference type="RefSeq" id="WP_183910048.1">
    <property type="nucleotide sequence ID" value="NZ_JACHXZ010000002.1"/>
</dbReference>
<sequence length="196" mass="22070">MENIDNPLLTAVKLCVAEQCARGLDELREVALFAWLRDQKLVPEEQLGPEGLYRVHFLMRNALYRLAHSDTLKQWSFSAVGVQWRPRANTGEHMPAPAEANLAQYYLNLSNLERSEAQVSELLAGFWRKFEAYVAADGDKLSAALSLLELDALSDLATLKRQYRRRAMALHPDRGGSDSALQALNQAYDLARARLT</sequence>
<name>A0A839UT91_9GAMM</name>
<accession>A0A839UT91</accession>
<proteinExistence type="predicted"/>
<dbReference type="InterPro" id="IPR036869">
    <property type="entry name" value="J_dom_sf"/>
</dbReference>
<dbReference type="SUPFAM" id="SSF46565">
    <property type="entry name" value="Chaperone J-domain"/>
    <property type="match status" value="1"/>
</dbReference>